<sequence length="556" mass="63536">MNCTLPDNDYREVEALQWELQQAKCEIAILEALYFNHNKATEMGKDNADRAERFNLCDSINSPNSTPPRSKKECRVSQNLVHLKHSPIEIMPTEILGEIFLYFASFDHPFIICWVCRRWRTIGMDVVNLWTRPSFILGSVFFPTHPDADYTGAKEERYIKEMCRWLDRAHSSRSICLSLIRKSSDSHRWRELRILERIVRPHAGSFHSLELDVTQKQLDPLLNGLTKFHRLHSLCLHVPFLALDDWRWHQGLTGLAPLLQNVVISAEAVAQPAFDDCGFTACFPWSQLATLDMLRVTLNANMWHEILQQCTLLCDGSFTIHKPFSSSTYLTARPITASRLTSLRIRFEGEFHVRFFDVRVFHVMALPLLDTLSITARLESSDFGPFVAWMQQLSGQLRCLTLEIRIAEDTLFDILRGVGNLEQLGLYFHRNIVCQGKAFFRALRESCLPRLRVLTVFVVAEDPGTARITSRGLTSLQGTMVFDLVKIATTWAALGPRLDWRFQVFAHHGILCDVEARLLAVNTGLIVDIHSIPSLGFGRYHLDDLEGCLTALRIAT</sequence>
<dbReference type="Proteomes" id="UP001215598">
    <property type="component" value="Unassembled WGS sequence"/>
</dbReference>
<name>A0AAD7DL42_9AGAR</name>
<reference evidence="1" key="1">
    <citation type="submission" date="2023-03" db="EMBL/GenBank/DDBJ databases">
        <title>Massive genome expansion in bonnet fungi (Mycena s.s.) driven by repeated elements and novel gene families across ecological guilds.</title>
        <authorList>
            <consortium name="Lawrence Berkeley National Laboratory"/>
            <person name="Harder C.B."/>
            <person name="Miyauchi S."/>
            <person name="Viragh M."/>
            <person name="Kuo A."/>
            <person name="Thoen E."/>
            <person name="Andreopoulos B."/>
            <person name="Lu D."/>
            <person name="Skrede I."/>
            <person name="Drula E."/>
            <person name="Henrissat B."/>
            <person name="Morin E."/>
            <person name="Kohler A."/>
            <person name="Barry K."/>
            <person name="LaButti K."/>
            <person name="Morin E."/>
            <person name="Salamov A."/>
            <person name="Lipzen A."/>
            <person name="Mereny Z."/>
            <person name="Hegedus B."/>
            <person name="Baldrian P."/>
            <person name="Stursova M."/>
            <person name="Weitz H."/>
            <person name="Taylor A."/>
            <person name="Grigoriev I.V."/>
            <person name="Nagy L.G."/>
            <person name="Martin F."/>
            <person name="Kauserud H."/>
        </authorList>
    </citation>
    <scope>NUCLEOTIDE SEQUENCE</scope>
    <source>
        <strain evidence="1">CBHHK182m</strain>
    </source>
</reference>
<dbReference type="InterPro" id="IPR036047">
    <property type="entry name" value="F-box-like_dom_sf"/>
</dbReference>
<dbReference type="SUPFAM" id="SSF81383">
    <property type="entry name" value="F-box domain"/>
    <property type="match status" value="1"/>
</dbReference>
<comment type="caution">
    <text evidence="1">The sequence shown here is derived from an EMBL/GenBank/DDBJ whole genome shotgun (WGS) entry which is preliminary data.</text>
</comment>
<evidence type="ECO:0000313" key="2">
    <source>
        <dbReference type="Proteomes" id="UP001215598"/>
    </source>
</evidence>
<dbReference type="AlphaFoldDB" id="A0AAD7DL42"/>
<dbReference type="EMBL" id="JARKIB010000693">
    <property type="protein sequence ID" value="KAJ7694290.1"/>
    <property type="molecule type" value="Genomic_DNA"/>
</dbReference>
<evidence type="ECO:0000313" key="1">
    <source>
        <dbReference type="EMBL" id="KAJ7694290.1"/>
    </source>
</evidence>
<organism evidence="1 2">
    <name type="scientific">Mycena metata</name>
    <dbReference type="NCBI Taxonomy" id="1033252"/>
    <lineage>
        <taxon>Eukaryota</taxon>
        <taxon>Fungi</taxon>
        <taxon>Dikarya</taxon>
        <taxon>Basidiomycota</taxon>
        <taxon>Agaricomycotina</taxon>
        <taxon>Agaricomycetes</taxon>
        <taxon>Agaricomycetidae</taxon>
        <taxon>Agaricales</taxon>
        <taxon>Marasmiineae</taxon>
        <taxon>Mycenaceae</taxon>
        <taxon>Mycena</taxon>
    </lineage>
</organism>
<proteinExistence type="predicted"/>
<keyword evidence="2" id="KW-1185">Reference proteome</keyword>
<gene>
    <name evidence="1" type="ORF">B0H16DRAFT_1485752</name>
</gene>
<evidence type="ECO:0008006" key="3">
    <source>
        <dbReference type="Google" id="ProtNLM"/>
    </source>
</evidence>
<accession>A0AAD7DL42</accession>
<protein>
    <recommendedName>
        <fullName evidence="3">F-box domain-containing protein</fullName>
    </recommendedName>
</protein>